<evidence type="ECO:0000313" key="2">
    <source>
        <dbReference type="EMBL" id="EGD48172.1"/>
    </source>
</evidence>
<evidence type="ECO:0000313" key="3">
    <source>
        <dbReference type="Proteomes" id="UP000003860"/>
    </source>
</evidence>
<feature type="domain" description="Transposase IS66 central" evidence="1">
    <location>
        <begin position="3"/>
        <end position="174"/>
    </location>
</feature>
<dbReference type="AlphaFoldDB" id="F1TC01"/>
<dbReference type="EMBL" id="ACXX02000005">
    <property type="protein sequence ID" value="EGD48172.1"/>
    <property type="molecule type" value="Genomic_DNA"/>
</dbReference>
<dbReference type="InterPro" id="IPR004291">
    <property type="entry name" value="Transposase_IS66_central"/>
</dbReference>
<keyword evidence="3" id="KW-1185">Reference proteome</keyword>
<organism evidence="2 3">
    <name type="scientific">Ruminiclostridium papyrosolvens DSM 2782</name>
    <dbReference type="NCBI Taxonomy" id="588581"/>
    <lineage>
        <taxon>Bacteria</taxon>
        <taxon>Bacillati</taxon>
        <taxon>Bacillota</taxon>
        <taxon>Clostridia</taxon>
        <taxon>Eubacteriales</taxon>
        <taxon>Oscillospiraceae</taxon>
        <taxon>Ruminiclostridium</taxon>
    </lineage>
</organism>
<comment type="caution">
    <text evidence="2">The sequence shown here is derived from an EMBL/GenBank/DDBJ whole genome shotgun (WGS) entry which is preliminary data.</text>
</comment>
<dbReference type="InterPro" id="IPR052344">
    <property type="entry name" value="Transposase-related"/>
</dbReference>
<dbReference type="PANTHER" id="PTHR33678">
    <property type="entry name" value="BLL1576 PROTEIN"/>
    <property type="match status" value="1"/>
</dbReference>
<dbReference type="STRING" id="588581.Cpap_2869"/>
<evidence type="ECO:0000259" key="1">
    <source>
        <dbReference type="Pfam" id="PF03050"/>
    </source>
</evidence>
<reference evidence="2" key="2">
    <citation type="submission" date="2011-01" db="EMBL/GenBank/DDBJ databases">
        <title>The Non-contiguous Finished genome of Clostridium papyrosolvens.</title>
        <authorList>
            <person name="Lucas S."/>
            <person name="Copeland A."/>
            <person name="Lapidus A."/>
            <person name="Cheng J.-F."/>
            <person name="Goodwin L."/>
            <person name="Pitluck S."/>
            <person name="Misra M."/>
            <person name="Chertkov O."/>
            <person name="Detter J.C."/>
            <person name="Han C."/>
            <person name="Tapia R."/>
            <person name="Land M."/>
            <person name="Hauser L."/>
            <person name="Kyrpides N."/>
            <person name="Ivanova N."/>
            <person name="Pagani I."/>
            <person name="Mouttaki H."/>
            <person name="He Z."/>
            <person name="Zhou J."/>
            <person name="Hemme C.L."/>
            <person name="Woyke T."/>
        </authorList>
    </citation>
    <scope>NUCLEOTIDE SEQUENCE [LARGE SCALE GENOMIC DNA]</scope>
    <source>
        <strain evidence="2">DSM 2782</strain>
    </source>
</reference>
<dbReference type="RefSeq" id="WP_004619003.1">
    <property type="nucleotide sequence ID" value="NZ_ACXX02000005.1"/>
</dbReference>
<dbReference type="Proteomes" id="UP000003860">
    <property type="component" value="Unassembled WGS sequence"/>
</dbReference>
<protein>
    <recommendedName>
        <fullName evidence="1">Transposase IS66 central domain-containing protein</fullName>
    </recommendedName>
</protein>
<accession>F1TC01</accession>
<dbReference type="eggNOG" id="COG4974">
    <property type="taxonomic scope" value="Bacteria"/>
</dbReference>
<dbReference type="OrthoDB" id="1736463at2"/>
<proteinExistence type="predicted"/>
<feature type="non-terminal residue" evidence="2">
    <location>
        <position position="1"/>
    </location>
</feature>
<dbReference type="PANTHER" id="PTHR33678:SF1">
    <property type="entry name" value="BLL1576 PROTEIN"/>
    <property type="match status" value="1"/>
</dbReference>
<name>F1TC01_9FIRM</name>
<reference evidence="2" key="1">
    <citation type="submission" date="2009-07" db="EMBL/GenBank/DDBJ databases">
        <authorList>
            <consortium name="US DOE Joint Genome Institute (JGI-PGF)"/>
            <person name="Lucas S."/>
            <person name="Copeland A."/>
            <person name="Lapidus A."/>
            <person name="Glavina del Rio T."/>
            <person name="Tice H."/>
            <person name="Bruce D."/>
            <person name="Goodwin L."/>
            <person name="Pitluck S."/>
            <person name="Larimer F."/>
            <person name="Land M.L."/>
            <person name="Mouttaki H."/>
            <person name="He Z."/>
            <person name="Zhou J."/>
            <person name="Hemme C.L."/>
        </authorList>
    </citation>
    <scope>NUCLEOTIDE SEQUENCE [LARGE SCALE GENOMIC DNA]</scope>
    <source>
        <strain evidence="2">DSM 2782</strain>
    </source>
</reference>
<dbReference type="Pfam" id="PF03050">
    <property type="entry name" value="DDE_Tnp_IS66"/>
    <property type="match status" value="1"/>
</dbReference>
<sequence>CKVSQADETPVIVSKDGRATGSKSYMWVYRTGKMYNAPPIILYDYQRTRNSSHPKDFLKKYQGVLVTDGYQVYHQLEKEESGITIAGCWSHARRRYADVVKTMDKEAAKSTLAYAALRQIAMIYKIDNDLIELTPEDRVVQRQLLVKPQVEAFFAWIKNHKQEVASQSETAKANNLKPYEYFKYLLKEIPQHMDDKDLTFLDKLLPWSDQLPEQCRKQTKQ</sequence>
<gene>
    <name evidence="2" type="ORF">Cpap_2869</name>
</gene>